<comment type="caution">
    <text evidence="2">The sequence shown here is derived from an EMBL/GenBank/DDBJ whole genome shotgun (WGS) entry which is preliminary data.</text>
</comment>
<dbReference type="PROSITE" id="PS51257">
    <property type="entry name" value="PROKAR_LIPOPROTEIN"/>
    <property type="match status" value="1"/>
</dbReference>
<reference evidence="2 3" key="1">
    <citation type="submission" date="2018-03" db="EMBL/GenBank/DDBJ databases">
        <title>Genomic Encyclopedia of Archaeal and Bacterial Type Strains, Phase II (KMG-II): from individual species to whole genera.</title>
        <authorList>
            <person name="Goeker M."/>
        </authorList>
    </citation>
    <scope>NUCLEOTIDE SEQUENCE [LARGE SCALE GENOMIC DNA]</scope>
    <source>
        <strain evidence="2 3">DSM 101533</strain>
    </source>
</reference>
<evidence type="ECO:0000313" key="2">
    <source>
        <dbReference type="EMBL" id="PRY74792.1"/>
    </source>
</evidence>
<evidence type="ECO:0000313" key="3">
    <source>
        <dbReference type="Proteomes" id="UP000238007"/>
    </source>
</evidence>
<protein>
    <submittedName>
        <fullName evidence="2">Uncharacterized protein</fullName>
    </submittedName>
</protein>
<dbReference type="RefSeq" id="WP_106359131.1">
    <property type="nucleotide sequence ID" value="NZ_PVTP01000015.1"/>
</dbReference>
<keyword evidence="1" id="KW-0732">Signal</keyword>
<sequence length="141" mass="14825">MRIILLLSTIAAFAACTASAQSINFGDDSSEWANDGECDDGRFTGPGLTSTPLLQEDVLADATDCKRAFEAGRLTLAGVAADGTIDFGNDSGEWSNDQECDDMRFAGPGMTSTPLLQDDIMRDATDCRAAFNAGMLTLAGQ</sequence>
<dbReference type="OrthoDB" id="7426809at2"/>
<keyword evidence="3" id="KW-1185">Reference proteome</keyword>
<dbReference type="AlphaFoldDB" id="A0A2T0VUE0"/>
<organism evidence="2 3">
    <name type="scientific">Yoonia maritima</name>
    <dbReference type="NCBI Taxonomy" id="1435347"/>
    <lineage>
        <taxon>Bacteria</taxon>
        <taxon>Pseudomonadati</taxon>
        <taxon>Pseudomonadota</taxon>
        <taxon>Alphaproteobacteria</taxon>
        <taxon>Rhodobacterales</taxon>
        <taxon>Paracoccaceae</taxon>
        <taxon>Yoonia</taxon>
    </lineage>
</organism>
<accession>A0A2T0VUE0</accession>
<dbReference type="Proteomes" id="UP000238007">
    <property type="component" value="Unassembled WGS sequence"/>
</dbReference>
<dbReference type="EMBL" id="PVTP01000015">
    <property type="protein sequence ID" value="PRY74792.1"/>
    <property type="molecule type" value="Genomic_DNA"/>
</dbReference>
<feature type="chain" id="PRO_5015560271" evidence="1">
    <location>
        <begin position="21"/>
        <end position="141"/>
    </location>
</feature>
<proteinExistence type="predicted"/>
<gene>
    <name evidence="2" type="ORF">CLV80_11533</name>
</gene>
<feature type="signal peptide" evidence="1">
    <location>
        <begin position="1"/>
        <end position="20"/>
    </location>
</feature>
<name>A0A2T0VUE0_9RHOB</name>
<evidence type="ECO:0000256" key="1">
    <source>
        <dbReference type="SAM" id="SignalP"/>
    </source>
</evidence>